<sequence>MCLLKTSDLVAVVLSAYFQAINALGAFFCARPLTFVGADSAALKTCGVA</sequence>
<gene>
    <name evidence="1" type="ORF">DFH08DRAFT_970297</name>
</gene>
<dbReference type="Proteomes" id="UP001218218">
    <property type="component" value="Unassembled WGS sequence"/>
</dbReference>
<name>A0AAD6ZFY3_9AGAR</name>
<proteinExistence type="predicted"/>
<dbReference type="EMBL" id="JARIHO010000052">
    <property type="protein sequence ID" value="KAJ7320997.1"/>
    <property type="molecule type" value="Genomic_DNA"/>
</dbReference>
<accession>A0AAD6ZFY3</accession>
<comment type="caution">
    <text evidence="1">The sequence shown here is derived from an EMBL/GenBank/DDBJ whole genome shotgun (WGS) entry which is preliminary data.</text>
</comment>
<evidence type="ECO:0000313" key="2">
    <source>
        <dbReference type="Proteomes" id="UP001218218"/>
    </source>
</evidence>
<protein>
    <submittedName>
        <fullName evidence="1">Uncharacterized protein</fullName>
    </submittedName>
</protein>
<dbReference type="AlphaFoldDB" id="A0AAD6ZFY3"/>
<reference evidence="1" key="1">
    <citation type="submission" date="2023-03" db="EMBL/GenBank/DDBJ databases">
        <title>Massive genome expansion in bonnet fungi (Mycena s.s.) driven by repeated elements and novel gene families across ecological guilds.</title>
        <authorList>
            <consortium name="Lawrence Berkeley National Laboratory"/>
            <person name="Harder C.B."/>
            <person name="Miyauchi S."/>
            <person name="Viragh M."/>
            <person name="Kuo A."/>
            <person name="Thoen E."/>
            <person name="Andreopoulos B."/>
            <person name="Lu D."/>
            <person name="Skrede I."/>
            <person name="Drula E."/>
            <person name="Henrissat B."/>
            <person name="Morin E."/>
            <person name="Kohler A."/>
            <person name="Barry K."/>
            <person name="LaButti K."/>
            <person name="Morin E."/>
            <person name="Salamov A."/>
            <person name="Lipzen A."/>
            <person name="Mereny Z."/>
            <person name="Hegedus B."/>
            <person name="Baldrian P."/>
            <person name="Stursova M."/>
            <person name="Weitz H."/>
            <person name="Taylor A."/>
            <person name="Grigoriev I.V."/>
            <person name="Nagy L.G."/>
            <person name="Martin F."/>
            <person name="Kauserud H."/>
        </authorList>
    </citation>
    <scope>NUCLEOTIDE SEQUENCE</scope>
    <source>
        <strain evidence="1">CBHHK002</strain>
    </source>
</reference>
<evidence type="ECO:0000313" key="1">
    <source>
        <dbReference type="EMBL" id="KAJ7320997.1"/>
    </source>
</evidence>
<keyword evidence="2" id="KW-1185">Reference proteome</keyword>
<organism evidence="1 2">
    <name type="scientific">Mycena albidolilacea</name>
    <dbReference type="NCBI Taxonomy" id="1033008"/>
    <lineage>
        <taxon>Eukaryota</taxon>
        <taxon>Fungi</taxon>
        <taxon>Dikarya</taxon>
        <taxon>Basidiomycota</taxon>
        <taxon>Agaricomycotina</taxon>
        <taxon>Agaricomycetes</taxon>
        <taxon>Agaricomycetidae</taxon>
        <taxon>Agaricales</taxon>
        <taxon>Marasmiineae</taxon>
        <taxon>Mycenaceae</taxon>
        <taxon>Mycena</taxon>
    </lineage>
</organism>